<protein>
    <submittedName>
        <fullName evidence="1">Uncharacterized protein</fullName>
    </submittedName>
</protein>
<dbReference type="EMBL" id="AYSL01000581">
    <property type="protein sequence ID" value="KTF07376.1"/>
    <property type="molecule type" value="Genomic_DNA"/>
</dbReference>
<accession>A0A1B6NV92</accession>
<name>A0A1B6NV92_9ZZZZ</name>
<comment type="caution">
    <text evidence="1">The sequence shown here is derived from an EMBL/GenBank/DDBJ whole genome shotgun (WGS) entry which is preliminary data.</text>
</comment>
<organism evidence="1">
    <name type="scientific">marine sediment metagenome</name>
    <dbReference type="NCBI Taxonomy" id="412755"/>
    <lineage>
        <taxon>unclassified sequences</taxon>
        <taxon>metagenomes</taxon>
        <taxon>ecological metagenomes</taxon>
    </lineage>
</organism>
<sequence length="64" mass="7094">HAKKAYQLSRQLMGDEGGKMVAEMLSNQIIKNRVMGGQKVELAKCEFYSCMLVINKSAAQTDNS</sequence>
<gene>
    <name evidence="1" type="ORF">MGSAQ_001128</name>
</gene>
<dbReference type="AlphaFoldDB" id="A0A1B6NV92"/>
<feature type="non-terminal residue" evidence="1">
    <location>
        <position position="1"/>
    </location>
</feature>
<proteinExistence type="predicted"/>
<evidence type="ECO:0000313" key="1">
    <source>
        <dbReference type="EMBL" id="KTF07376.1"/>
    </source>
</evidence>
<reference evidence="1" key="1">
    <citation type="submission" date="2013-11" db="EMBL/GenBank/DDBJ databases">
        <title>Microbial diversity, functional groups and degradation webs in Northern and Southern Mediterranean and Red Sea marine crude oil polluted sites.</title>
        <authorList>
            <person name="Daffonchio D."/>
            <person name="Mapelli F."/>
            <person name="Ferrer M."/>
            <person name="Richter M."/>
            <person name="Cherif A."/>
            <person name="Malkawi H.I."/>
            <person name="Yakimov M.M."/>
            <person name="Abdel-Fattah Y.R."/>
            <person name="Blaghen M."/>
            <person name="Golyshin P.N."/>
            <person name="Kalogerakis N."/>
            <person name="Boon N."/>
            <person name="Magagnini M."/>
            <person name="Fava F."/>
        </authorList>
    </citation>
    <scope>NUCLEOTIDE SEQUENCE</scope>
</reference>